<dbReference type="InterPro" id="IPR045599">
    <property type="entry name" value="DUF6456"/>
</dbReference>
<name>A0A8J3CS63_9PROT</name>
<comment type="caution">
    <text evidence="2">The sequence shown here is derived from an EMBL/GenBank/DDBJ whole genome shotgun (WGS) entry which is preliminary data.</text>
</comment>
<evidence type="ECO:0000313" key="2">
    <source>
        <dbReference type="EMBL" id="GHA99134.1"/>
    </source>
</evidence>
<dbReference type="AlphaFoldDB" id="A0A8J3CS63"/>
<reference evidence="2" key="2">
    <citation type="submission" date="2020-09" db="EMBL/GenBank/DDBJ databases">
        <authorList>
            <person name="Sun Q."/>
            <person name="Kim S."/>
        </authorList>
    </citation>
    <scope>NUCLEOTIDE SEQUENCE</scope>
    <source>
        <strain evidence="2">KCTC 32513</strain>
    </source>
</reference>
<gene>
    <name evidence="2" type="ORF">GCM10009069_22650</name>
</gene>
<proteinExistence type="predicted"/>
<sequence>MSSEQNKLRTEQLLRSLLRGKALIERQSIAGDWPAYPGGDRRKRPLFWVNSGDIDALMVDGVLVVTDRGVGLSNETRRRLLYGQSAREVVETTEFVPSGVERPVRRNVRGTVILRLAPQTDRQGDAVLSDAQITAAHRYTLDLLRAGEGRVGTVDLSAPKVDGTRRHDAAERAALARLDGHRALQHARSAIGSDLTRLLNAVCGANERLEAVERAETWSRGTGLSVLKIALDLLVRHYGAVPGKRAESIRPDHESMKKFA</sequence>
<feature type="domain" description="DUF6456" evidence="1">
    <location>
        <begin position="105"/>
        <end position="239"/>
    </location>
</feature>
<keyword evidence="3" id="KW-1185">Reference proteome</keyword>
<protein>
    <recommendedName>
        <fullName evidence="1">DUF6456 domain-containing protein</fullName>
    </recommendedName>
</protein>
<dbReference type="Pfam" id="PF20057">
    <property type="entry name" value="DUF6456"/>
    <property type="match status" value="1"/>
</dbReference>
<organism evidence="2 3">
    <name type="scientific">Algimonas arctica</name>
    <dbReference type="NCBI Taxonomy" id="1479486"/>
    <lineage>
        <taxon>Bacteria</taxon>
        <taxon>Pseudomonadati</taxon>
        <taxon>Pseudomonadota</taxon>
        <taxon>Alphaproteobacteria</taxon>
        <taxon>Maricaulales</taxon>
        <taxon>Robiginitomaculaceae</taxon>
        <taxon>Algimonas</taxon>
    </lineage>
</organism>
<evidence type="ECO:0000259" key="1">
    <source>
        <dbReference type="Pfam" id="PF20057"/>
    </source>
</evidence>
<reference evidence="2" key="1">
    <citation type="journal article" date="2014" name="Int. J. Syst. Evol. Microbiol.">
        <title>Complete genome sequence of Corynebacterium casei LMG S-19264T (=DSM 44701T), isolated from a smear-ripened cheese.</title>
        <authorList>
            <consortium name="US DOE Joint Genome Institute (JGI-PGF)"/>
            <person name="Walter F."/>
            <person name="Albersmeier A."/>
            <person name="Kalinowski J."/>
            <person name="Ruckert C."/>
        </authorList>
    </citation>
    <scope>NUCLEOTIDE SEQUENCE</scope>
    <source>
        <strain evidence="2">KCTC 32513</strain>
    </source>
</reference>
<evidence type="ECO:0000313" key="3">
    <source>
        <dbReference type="Proteomes" id="UP000634004"/>
    </source>
</evidence>
<dbReference type="RefSeq" id="WP_189498500.1">
    <property type="nucleotide sequence ID" value="NZ_BMZH01000009.1"/>
</dbReference>
<dbReference type="EMBL" id="BMZH01000009">
    <property type="protein sequence ID" value="GHA99134.1"/>
    <property type="molecule type" value="Genomic_DNA"/>
</dbReference>
<dbReference type="Proteomes" id="UP000634004">
    <property type="component" value="Unassembled WGS sequence"/>
</dbReference>
<accession>A0A8J3CS63</accession>